<sequence>KVLTKVTTVSNTLNKNELSTIVNGVTGNVVDLTAAIKTAETVTAITPIVTGRTIATYTNETTNAPVEIQETITSIAPVAQITGIETRTIARYVNETTNAPVEIKETVTSLSYDGTAHSLDYIDEDGFENKIKMVDLIGDAETLTKLEVNTTTSTLDYTDEKVTTPHALDLTPLIKEPWFSTTTNTGATSNKEDIYTGGWVGIGYETKSDAPNEMLRVKGSITTVNSYFADYVFEDYFKGFSDIKAEYKFKSLSEVDAYIRKNKHLPGITPITKLEKTAEGYAFNLSELSIQLLEKTEELYLHVIEQDKQLDAKNNEIQELKANSKVMNERLEKLEKLILEKNNY</sequence>
<proteinExistence type="predicted"/>
<evidence type="ECO:0008006" key="4">
    <source>
        <dbReference type="Google" id="ProtNLM"/>
    </source>
</evidence>
<accession>A0A9X3CAL5</accession>
<evidence type="ECO:0000313" key="2">
    <source>
        <dbReference type="EMBL" id="MCV9934639.1"/>
    </source>
</evidence>
<protein>
    <recommendedName>
        <fullName evidence="4">Peptidase S74 domain-containing protein</fullName>
    </recommendedName>
</protein>
<gene>
    <name evidence="2" type="ORF">OIU80_20340</name>
</gene>
<dbReference type="EMBL" id="JAOZEV010000033">
    <property type="protein sequence ID" value="MCV9934639.1"/>
    <property type="molecule type" value="Genomic_DNA"/>
</dbReference>
<feature type="non-terminal residue" evidence="2">
    <location>
        <position position="1"/>
    </location>
</feature>
<evidence type="ECO:0000313" key="3">
    <source>
        <dbReference type="Proteomes" id="UP001151133"/>
    </source>
</evidence>
<dbReference type="AlphaFoldDB" id="A0A9X3CAL5"/>
<keyword evidence="3" id="KW-1185">Reference proteome</keyword>
<reference evidence="2" key="1">
    <citation type="submission" date="2022-10" db="EMBL/GenBank/DDBJ databases">
        <title>Two novel species of Flavobacterium.</title>
        <authorList>
            <person name="Liu Q."/>
            <person name="Xin Y.-H."/>
        </authorList>
    </citation>
    <scope>NUCLEOTIDE SEQUENCE</scope>
    <source>
        <strain evidence="2">LS1R47</strain>
    </source>
</reference>
<comment type="caution">
    <text evidence="2">The sequence shown here is derived from an EMBL/GenBank/DDBJ whole genome shotgun (WGS) entry which is preliminary data.</text>
</comment>
<organism evidence="2 3">
    <name type="scientific">Flavobacterium frigoritolerans</name>
    <dbReference type="NCBI Taxonomy" id="2987686"/>
    <lineage>
        <taxon>Bacteria</taxon>
        <taxon>Pseudomonadati</taxon>
        <taxon>Bacteroidota</taxon>
        <taxon>Flavobacteriia</taxon>
        <taxon>Flavobacteriales</taxon>
        <taxon>Flavobacteriaceae</taxon>
        <taxon>Flavobacterium</taxon>
    </lineage>
</organism>
<name>A0A9X3CAL5_9FLAO</name>
<feature type="coiled-coil region" evidence="1">
    <location>
        <begin position="303"/>
        <end position="337"/>
    </location>
</feature>
<evidence type="ECO:0000256" key="1">
    <source>
        <dbReference type="SAM" id="Coils"/>
    </source>
</evidence>
<dbReference type="Proteomes" id="UP001151133">
    <property type="component" value="Unassembled WGS sequence"/>
</dbReference>
<keyword evidence="1" id="KW-0175">Coiled coil</keyword>